<dbReference type="Pfam" id="PF02518">
    <property type="entry name" value="HATPase_c"/>
    <property type="match status" value="1"/>
</dbReference>
<dbReference type="RefSeq" id="WP_248942262.1">
    <property type="nucleotide sequence ID" value="NZ_JAKIKS010000111.1"/>
</dbReference>
<dbReference type="SMART" id="SM00387">
    <property type="entry name" value="HATPase_c"/>
    <property type="match status" value="1"/>
</dbReference>
<dbReference type="InterPro" id="IPR036890">
    <property type="entry name" value="HATPase_C_sf"/>
</dbReference>
<keyword evidence="7" id="KW-0547">Nucleotide-binding</keyword>
<evidence type="ECO:0000256" key="8">
    <source>
        <dbReference type="ARBA" id="ARBA00022777"/>
    </source>
</evidence>
<evidence type="ECO:0000256" key="2">
    <source>
        <dbReference type="ARBA" id="ARBA00004651"/>
    </source>
</evidence>
<evidence type="ECO:0000256" key="6">
    <source>
        <dbReference type="ARBA" id="ARBA00022679"/>
    </source>
</evidence>
<dbReference type="PROSITE" id="PS50885">
    <property type="entry name" value="HAMP"/>
    <property type="match status" value="1"/>
</dbReference>
<dbReference type="PANTHER" id="PTHR44936:SF10">
    <property type="entry name" value="SENSOR PROTEIN RSTB"/>
    <property type="match status" value="1"/>
</dbReference>
<protein>
    <recommendedName>
        <fullName evidence="3">histidine kinase</fullName>
        <ecNumber evidence="3">2.7.13.3</ecNumber>
    </recommendedName>
</protein>
<dbReference type="InterPro" id="IPR003661">
    <property type="entry name" value="HisK_dim/P_dom"/>
</dbReference>
<organism evidence="13 14">
    <name type="scientific">Shewanella surugensis</name>
    <dbReference type="NCBI Taxonomy" id="212020"/>
    <lineage>
        <taxon>Bacteria</taxon>
        <taxon>Pseudomonadati</taxon>
        <taxon>Pseudomonadota</taxon>
        <taxon>Gammaproteobacteria</taxon>
        <taxon>Alteromonadales</taxon>
        <taxon>Shewanellaceae</taxon>
        <taxon>Shewanella</taxon>
    </lineage>
</organism>
<dbReference type="InterPro" id="IPR005467">
    <property type="entry name" value="His_kinase_dom"/>
</dbReference>
<feature type="domain" description="HAMP" evidence="12">
    <location>
        <begin position="147"/>
        <end position="199"/>
    </location>
</feature>
<reference evidence="13 14" key="1">
    <citation type="submission" date="2022-01" db="EMBL/GenBank/DDBJ databases">
        <title>Whole genome-based taxonomy of the Shewanellaceae.</title>
        <authorList>
            <person name="Martin-Rodriguez A.J."/>
        </authorList>
    </citation>
    <scope>NUCLEOTIDE SEQUENCE [LARGE SCALE GENOMIC DNA]</scope>
    <source>
        <strain evidence="13 14">DSM 17177</strain>
    </source>
</reference>
<evidence type="ECO:0000256" key="3">
    <source>
        <dbReference type="ARBA" id="ARBA00012438"/>
    </source>
</evidence>
<keyword evidence="8" id="KW-0418">Kinase</keyword>
<keyword evidence="10" id="KW-0812">Transmembrane</keyword>
<dbReference type="Gene3D" id="1.10.287.130">
    <property type="match status" value="1"/>
</dbReference>
<keyword evidence="14" id="KW-1185">Reference proteome</keyword>
<dbReference type="InterPro" id="IPR003594">
    <property type="entry name" value="HATPase_dom"/>
</dbReference>
<keyword evidence="10" id="KW-0472">Membrane</keyword>
<dbReference type="InterPro" id="IPR050980">
    <property type="entry name" value="2C_sensor_his_kinase"/>
</dbReference>
<dbReference type="EC" id="2.7.13.3" evidence="3"/>
<dbReference type="Proteomes" id="UP001203423">
    <property type="component" value="Unassembled WGS sequence"/>
</dbReference>
<dbReference type="GO" id="GO:0005524">
    <property type="term" value="F:ATP binding"/>
    <property type="evidence" value="ECO:0007669"/>
    <property type="project" value="UniProtKB-KW"/>
</dbReference>
<dbReference type="PRINTS" id="PR00344">
    <property type="entry name" value="BCTRLSENSOR"/>
</dbReference>
<evidence type="ECO:0000256" key="7">
    <source>
        <dbReference type="ARBA" id="ARBA00022741"/>
    </source>
</evidence>
<feature type="transmembrane region" description="Helical" evidence="10">
    <location>
        <begin position="128"/>
        <end position="147"/>
    </location>
</feature>
<proteinExistence type="predicted"/>
<comment type="subcellular location">
    <subcellularLocation>
        <location evidence="2">Cell membrane</location>
        <topology evidence="2">Multi-pass membrane protein</topology>
    </subcellularLocation>
</comment>
<name>A0ABT0LGM9_9GAMM</name>
<evidence type="ECO:0000256" key="4">
    <source>
        <dbReference type="ARBA" id="ARBA00022475"/>
    </source>
</evidence>
<evidence type="ECO:0000256" key="1">
    <source>
        <dbReference type="ARBA" id="ARBA00000085"/>
    </source>
</evidence>
<dbReference type="CDD" id="cd00075">
    <property type="entry name" value="HATPase"/>
    <property type="match status" value="1"/>
</dbReference>
<dbReference type="EMBL" id="JAKIKS010000111">
    <property type="protein sequence ID" value="MCL1126853.1"/>
    <property type="molecule type" value="Genomic_DNA"/>
</dbReference>
<evidence type="ECO:0000256" key="10">
    <source>
        <dbReference type="SAM" id="Phobius"/>
    </source>
</evidence>
<keyword evidence="6" id="KW-0808">Transferase</keyword>
<dbReference type="CDD" id="cd06225">
    <property type="entry name" value="HAMP"/>
    <property type="match status" value="1"/>
</dbReference>
<dbReference type="CDD" id="cd00082">
    <property type="entry name" value="HisKA"/>
    <property type="match status" value="1"/>
</dbReference>
<dbReference type="SMART" id="SM00388">
    <property type="entry name" value="HisKA"/>
    <property type="match status" value="1"/>
</dbReference>
<dbReference type="Pfam" id="PF00512">
    <property type="entry name" value="HisKA"/>
    <property type="match status" value="1"/>
</dbReference>
<dbReference type="InterPro" id="IPR036097">
    <property type="entry name" value="HisK_dim/P_sf"/>
</dbReference>
<keyword evidence="5" id="KW-0597">Phosphoprotein</keyword>
<evidence type="ECO:0000259" key="11">
    <source>
        <dbReference type="PROSITE" id="PS50109"/>
    </source>
</evidence>
<evidence type="ECO:0000313" key="14">
    <source>
        <dbReference type="Proteomes" id="UP001203423"/>
    </source>
</evidence>
<comment type="caution">
    <text evidence="13">The sequence shown here is derived from an EMBL/GenBank/DDBJ whole genome shotgun (WGS) entry which is preliminary data.</text>
</comment>
<dbReference type="SUPFAM" id="SSF47384">
    <property type="entry name" value="Homodimeric domain of signal transducing histidine kinase"/>
    <property type="match status" value="1"/>
</dbReference>
<dbReference type="InterPro" id="IPR003660">
    <property type="entry name" value="HAMP_dom"/>
</dbReference>
<evidence type="ECO:0000256" key="9">
    <source>
        <dbReference type="ARBA" id="ARBA00022840"/>
    </source>
</evidence>
<keyword evidence="10" id="KW-1133">Transmembrane helix</keyword>
<dbReference type="Gene3D" id="3.30.565.10">
    <property type="entry name" value="Histidine kinase-like ATPase, C-terminal domain"/>
    <property type="match status" value="1"/>
</dbReference>
<dbReference type="SUPFAM" id="SSF55874">
    <property type="entry name" value="ATPase domain of HSP90 chaperone/DNA topoisomerase II/histidine kinase"/>
    <property type="match status" value="1"/>
</dbReference>
<evidence type="ECO:0000256" key="5">
    <source>
        <dbReference type="ARBA" id="ARBA00022553"/>
    </source>
</evidence>
<comment type="catalytic activity">
    <reaction evidence="1">
        <text>ATP + protein L-histidine = ADP + protein N-phospho-L-histidine.</text>
        <dbReference type="EC" id="2.7.13.3"/>
    </reaction>
</comment>
<accession>A0ABT0LGM9</accession>
<dbReference type="PANTHER" id="PTHR44936">
    <property type="entry name" value="SENSOR PROTEIN CREC"/>
    <property type="match status" value="1"/>
</dbReference>
<keyword evidence="4" id="KW-1003">Cell membrane</keyword>
<keyword evidence="9 13" id="KW-0067">ATP-binding</keyword>
<evidence type="ECO:0000259" key="12">
    <source>
        <dbReference type="PROSITE" id="PS50885"/>
    </source>
</evidence>
<evidence type="ECO:0000313" key="13">
    <source>
        <dbReference type="EMBL" id="MCL1126853.1"/>
    </source>
</evidence>
<sequence>MKRLFVSLYLLLSLSFLGIGWTLDSIWQHYIDNGASENAPLVAFAQLLSQLPEDKRASYLKKMTHTPDFPLTLLDANQVALADKHQLTNDAVISIATTPTTELHFVAVGDQILMAGPLDLDPNAKLRGLFNLFFYLSLALVSLIWVWPLSRDLKTLQSAAKQLGIAKWDTQIVLSTRSQVHELAQTFNDMASHIAHLIDNQTHLLNAVSHEIRTPLSRLKFALALMSQYARSHIPNQSQLSDNINQDIDEIEALLEELLSYTSLDPQYDRPKFEHCELNLLVEKTIKRLQIHQIIPITFIPLATQIEIKANALLIDRALQNLITNALRFSQQSIIVEISCNKKWIQISVIDDGEGISSAEQDKIFEPFYRSNNKHKNETRGHGLGLAIVKRIMEKHHGSATLESHHGQTKFSLNLPLNLPRPID</sequence>
<dbReference type="PROSITE" id="PS50109">
    <property type="entry name" value="HIS_KIN"/>
    <property type="match status" value="1"/>
</dbReference>
<feature type="domain" description="Histidine kinase" evidence="11">
    <location>
        <begin position="207"/>
        <end position="419"/>
    </location>
</feature>
<gene>
    <name evidence="13" type="ORF">L2764_20795</name>
</gene>
<dbReference type="InterPro" id="IPR004358">
    <property type="entry name" value="Sig_transdc_His_kin-like_C"/>
</dbReference>